<keyword evidence="3 5" id="KW-0863">Zinc-finger</keyword>
<dbReference type="GO" id="GO:0005096">
    <property type="term" value="F:GTPase activator activity"/>
    <property type="evidence" value="ECO:0007669"/>
    <property type="project" value="InterPro"/>
</dbReference>
<feature type="compositionally biased region" description="Low complexity" evidence="6">
    <location>
        <begin position="237"/>
        <end position="260"/>
    </location>
</feature>
<dbReference type="GO" id="GO:0008270">
    <property type="term" value="F:zinc ion binding"/>
    <property type="evidence" value="ECO:0007669"/>
    <property type="project" value="UniProtKB-KW"/>
</dbReference>
<proteinExistence type="predicted"/>
<evidence type="ECO:0000256" key="3">
    <source>
        <dbReference type="ARBA" id="ARBA00022771"/>
    </source>
</evidence>
<feature type="region of interest" description="Disordered" evidence="6">
    <location>
        <begin position="424"/>
        <end position="452"/>
    </location>
</feature>
<organism evidence="8 9">
    <name type="scientific">Caerostris extrusa</name>
    <name type="common">Bark spider</name>
    <name type="synonym">Caerostris bankana</name>
    <dbReference type="NCBI Taxonomy" id="172846"/>
    <lineage>
        <taxon>Eukaryota</taxon>
        <taxon>Metazoa</taxon>
        <taxon>Ecdysozoa</taxon>
        <taxon>Arthropoda</taxon>
        <taxon>Chelicerata</taxon>
        <taxon>Arachnida</taxon>
        <taxon>Araneae</taxon>
        <taxon>Araneomorphae</taxon>
        <taxon>Entelegynae</taxon>
        <taxon>Araneoidea</taxon>
        <taxon>Araneidae</taxon>
        <taxon>Caerostris</taxon>
    </lineage>
</organism>
<reference evidence="8 9" key="1">
    <citation type="submission" date="2021-06" db="EMBL/GenBank/DDBJ databases">
        <title>Caerostris extrusa draft genome.</title>
        <authorList>
            <person name="Kono N."/>
            <person name="Arakawa K."/>
        </authorList>
    </citation>
    <scope>NUCLEOTIDE SEQUENCE [LARGE SCALE GENOMIC DNA]</scope>
</reference>
<dbReference type="InterPro" id="IPR052248">
    <property type="entry name" value="Arf-GAP_FG-repeat_protein"/>
</dbReference>
<name>A0AAV4MXV0_CAEEX</name>
<dbReference type="Gene3D" id="1.10.220.150">
    <property type="entry name" value="Arf GTPase activating protein"/>
    <property type="match status" value="1"/>
</dbReference>
<dbReference type="InterPro" id="IPR001164">
    <property type="entry name" value="ArfGAP_dom"/>
</dbReference>
<dbReference type="GO" id="GO:0016020">
    <property type="term" value="C:membrane"/>
    <property type="evidence" value="ECO:0007669"/>
    <property type="project" value="TreeGrafter"/>
</dbReference>
<keyword evidence="1" id="KW-0479">Metal-binding</keyword>
<dbReference type="EMBL" id="BPLR01002652">
    <property type="protein sequence ID" value="GIX76152.1"/>
    <property type="molecule type" value="Genomic_DNA"/>
</dbReference>
<comment type="caution">
    <text evidence="8">The sequence shown here is derived from an EMBL/GenBank/DDBJ whole genome shotgun (WGS) entry which is preliminary data.</text>
</comment>
<dbReference type="AlphaFoldDB" id="A0AAV4MXV0"/>
<feature type="domain" description="Arf-GAP" evidence="7">
    <location>
        <begin position="13"/>
        <end position="133"/>
    </location>
</feature>
<dbReference type="SMART" id="SM00105">
    <property type="entry name" value="ArfGap"/>
    <property type="match status" value="1"/>
</dbReference>
<dbReference type="Pfam" id="PF01412">
    <property type="entry name" value="ArfGap"/>
    <property type="match status" value="1"/>
</dbReference>
<evidence type="ECO:0000256" key="6">
    <source>
        <dbReference type="SAM" id="MobiDB-lite"/>
    </source>
</evidence>
<protein>
    <submittedName>
        <fullName evidence="8">Arf-GAP domain and FG repeat-containing protein 1</fullName>
    </submittedName>
</protein>
<dbReference type="InterPro" id="IPR038508">
    <property type="entry name" value="ArfGAP_dom_sf"/>
</dbReference>
<keyword evidence="4" id="KW-0862">Zinc</keyword>
<dbReference type="PROSITE" id="PS50115">
    <property type="entry name" value="ARFGAP"/>
    <property type="match status" value="1"/>
</dbReference>
<evidence type="ECO:0000256" key="4">
    <source>
        <dbReference type="ARBA" id="ARBA00022833"/>
    </source>
</evidence>
<keyword evidence="9" id="KW-1185">Reference proteome</keyword>
<dbReference type="InterPro" id="IPR037278">
    <property type="entry name" value="ARFGAP/RecO"/>
</dbReference>
<gene>
    <name evidence="8" type="primary">AGFG1</name>
    <name evidence="8" type="ORF">CEXT_242971</name>
</gene>
<dbReference type="CDD" id="cd08838">
    <property type="entry name" value="ArfGap_AGFG"/>
    <property type="match status" value="1"/>
</dbReference>
<evidence type="ECO:0000256" key="5">
    <source>
        <dbReference type="PROSITE-ProRule" id="PRU00288"/>
    </source>
</evidence>
<dbReference type="GO" id="GO:0005737">
    <property type="term" value="C:cytoplasm"/>
    <property type="evidence" value="ECO:0007669"/>
    <property type="project" value="TreeGrafter"/>
</dbReference>
<evidence type="ECO:0000259" key="7">
    <source>
        <dbReference type="PROSITE" id="PS50115"/>
    </source>
</evidence>
<dbReference type="Proteomes" id="UP001054945">
    <property type="component" value="Unassembled WGS sequence"/>
</dbReference>
<dbReference type="PANTHER" id="PTHR46134:SF3">
    <property type="entry name" value="ARFGAP WITH FG REPEATS 1"/>
    <property type="match status" value="1"/>
</dbReference>
<evidence type="ECO:0000256" key="1">
    <source>
        <dbReference type="ARBA" id="ARBA00022723"/>
    </source>
</evidence>
<evidence type="ECO:0000313" key="9">
    <source>
        <dbReference type="Proteomes" id="UP001054945"/>
    </source>
</evidence>
<dbReference type="SUPFAM" id="SSF57863">
    <property type="entry name" value="ArfGap/RecO-like zinc finger"/>
    <property type="match status" value="1"/>
</dbReference>
<accession>A0AAV4MXV0</accession>
<evidence type="ECO:0000256" key="2">
    <source>
        <dbReference type="ARBA" id="ARBA00022737"/>
    </source>
</evidence>
<evidence type="ECO:0000313" key="8">
    <source>
        <dbReference type="EMBL" id="GIX76152.1"/>
    </source>
</evidence>
<dbReference type="PRINTS" id="PR00405">
    <property type="entry name" value="REVINTRACTNG"/>
</dbReference>
<feature type="region of interest" description="Disordered" evidence="6">
    <location>
        <begin position="233"/>
        <end position="272"/>
    </location>
</feature>
<sequence>MAAREKTRDELDMQTLRELASLPANKFCFDCGQRGTTYVNVTIGAFVCSACGGILRGLNPPHRVKSLTVCSFTEVEMDRIKSRGNEYCTHIWLGKYDPKTCEYDLSSTEKRKEFMILKYEEMKFYVEPKEAIKKMKPRAPAVPTSTTNTNSVTRSHTVIPNKLSSQVQVGIYTIIKIGAISQTFSAGDISSNNTPDLFKSFDNDPFKETKTAVTSTDGASFADFNSAFGNTGSNGVSSGQMQTSTTVSSSSAISSLQSSTSHKKPAPPPPDRYAALADLDSQFHQQTVSEVPVSVPSAIVASTNATVFWSPPNISNAVFVPPTQNPFGNTAPTWSQPIPCVPNPFQPQIPGTNNIVPQQNLNGISNTTKPSLPNGNVANSYWPSASSPAWGAPYQNMQPDPFLLNSAPVVDSYNPWAQSFTSNGANPFANNSAVPGQPSSAPQANSKKNPFL</sequence>
<dbReference type="PANTHER" id="PTHR46134">
    <property type="entry name" value="DRONGO, ISOFORM F"/>
    <property type="match status" value="1"/>
</dbReference>
<keyword evidence="2" id="KW-0677">Repeat</keyword>